<gene>
    <name evidence="2" type="ORF">ACFO6X_04260</name>
</gene>
<feature type="transmembrane region" description="Helical" evidence="1">
    <location>
        <begin position="49"/>
        <end position="70"/>
    </location>
</feature>
<dbReference type="RefSeq" id="WP_382430377.1">
    <property type="nucleotide sequence ID" value="NZ_JBHSHJ010000002.1"/>
</dbReference>
<evidence type="ECO:0000256" key="1">
    <source>
        <dbReference type="SAM" id="Phobius"/>
    </source>
</evidence>
<reference evidence="3" key="1">
    <citation type="journal article" date="2019" name="Int. J. Syst. Evol. Microbiol.">
        <title>The Global Catalogue of Microorganisms (GCM) 10K type strain sequencing project: providing services to taxonomists for standard genome sequencing and annotation.</title>
        <authorList>
            <consortium name="The Broad Institute Genomics Platform"/>
            <consortium name="The Broad Institute Genome Sequencing Center for Infectious Disease"/>
            <person name="Wu L."/>
            <person name="Ma J."/>
        </authorList>
    </citation>
    <scope>NUCLEOTIDE SEQUENCE [LARGE SCALE GENOMIC DNA]</scope>
    <source>
        <strain evidence="3">CCUG 49452</strain>
    </source>
</reference>
<comment type="caution">
    <text evidence="2">The sequence shown here is derived from an EMBL/GenBank/DDBJ whole genome shotgun (WGS) entry which is preliminary data.</text>
</comment>
<organism evidence="2 3">
    <name type="scientific">Giesbergeria sinuosa</name>
    <dbReference type="NCBI Taxonomy" id="80883"/>
    <lineage>
        <taxon>Bacteria</taxon>
        <taxon>Pseudomonadati</taxon>
        <taxon>Pseudomonadota</taxon>
        <taxon>Betaproteobacteria</taxon>
        <taxon>Burkholderiales</taxon>
        <taxon>Comamonadaceae</taxon>
        <taxon>Giesbergeria</taxon>
    </lineage>
</organism>
<keyword evidence="1" id="KW-0472">Membrane</keyword>
<keyword evidence="3" id="KW-1185">Reference proteome</keyword>
<evidence type="ECO:0000313" key="2">
    <source>
        <dbReference type="EMBL" id="MFC4788199.1"/>
    </source>
</evidence>
<feature type="transmembrane region" description="Helical" evidence="1">
    <location>
        <begin position="21"/>
        <end position="43"/>
    </location>
</feature>
<proteinExistence type="predicted"/>
<accession>A0ABV9QC16</accession>
<keyword evidence="1" id="KW-0812">Transmembrane</keyword>
<dbReference type="EMBL" id="JBHSHJ010000002">
    <property type="protein sequence ID" value="MFC4788199.1"/>
    <property type="molecule type" value="Genomic_DNA"/>
</dbReference>
<dbReference type="Proteomes" id="UP001596001">
    <property type="component" value="Unassembled WGS sequence"/>
</dbReference>
<keyword evidence="1" id="KW-1133">Transmembrane helix</keyword>
<name>A0ABV9QC16_9BURK</name>
<sequence>MKVTRPIGRYRLGVASRTLAAMAGGYALAAGFSAAVSLGLVQWMPRVEAVLTATMLAWWVYAIAIGWAFYARTAWGAWGGTLLPALVLGACAMMPRWIQAAP</sequence>
<evidence type="ECO:0000313" key="3">
    <source>
        <dbReference type="Proteomes" id="UP001596001"/>
    </source>
</evidence>
<feature type="transmembrane region" description="Helical" evidence="1">
    <location>
        <begin position="77"/>
        <end position="98"/>
    </location>
</feature>
<protein>
    <submittedName>
        <fullName evidence="2">DUF3649 domain-containing protein</fullName>
    </submittedName>
</protein>